<feature type="region of interest" description="Disordered" evidence="2">
    <location>
        <begin position="265"/>
        <end position="284"/>
    </location>
</feature>
<evidence type="ECO:0000313" key="3">
    <source>
        <dbReference type="EMBL" id="EER19288.1"/>
    </source>
</evidence>
<name>C5K8A0_PERM5</name>
<evidence type="ECO:0000256" key="1">
    <source>
        <dbReference type="SAM" id="Coils"/>
    </source>
</evidence>
<keyword evidence="4" id="KW-1185">Reference proteome</keyword>
<protein>
    <submittedName>
        <fullName evidence="3">Paramyosin, putative</fullName>
    </submittedName>
</protein>
<keyword evidence="1" id="KW-0175">Coiled coil</keyword>
<feature type="region of interest" description="Disordered" evidence="2">
    <location>
        <begin position="782"/>
        <end position="801"/>
    </location>
</feature>
<proteinExistence type="predicted"/>
<sequence length="879" mass="102634">MEEATNDEPSPGGASVMRPVGVEGVAEKVPDLIMEEQRLNWHYKAKYISIDKYKEVVRKLTALKRNHAQLYFEKHSLELDIERRMSEAIGEEKHQAQVQLTAALARKNEDYAALVEKTQSELRAVSDKHAQQLERSRHEYFIQSKYQEEQIVALKATIDQLEQDHKAELNHFKEENKRLLDDLDADTCEREKIARLVDKEMERTKACFEERDLLKETLSKRVAEIEILKQENVELREQVQLTEQLNEYHNERIEKYERASARRYEATAKEAQGHSRRDDDGSIGERERQLEEMLKQKETALEEAGIETELLNHKVRQHDADVGGEMEVLRREVGEKTNLVKELQDRCETVTNELQAREAALAALDKDNKRLQTSLDEIRKELQEQVEAYKKAQKGVKILNKELDKSKAEYDELVEVGREKDVKMERIKRKSVSLRGQLMEAGDLQEALKKEREEREKIENDLKELEDSLKIKQSELDSALKEVVEQKESRQELERKHSEVVEALHSAQTDLEEARKAQQDAVVIQGKLKEALGEKETKAQRLWGVVRQRWELREEASLKRQHTLREQWEAEKKRREDVERELQDLQGKADELAAKTETQTKALLEEQDIRRGLEGKLKTVTELCSRKRDELERVLKESHREKEVLQKELNEVSDVLMRKEKELKKTQEAHMMAAAAREKVEGALRERDTQTKALWEKFREKWKHRERSVLELHRDKEAAIGQRQKALENLKERVVAQAKLLGESRKREKKLETELQRSVEQRVALESLVAEKNKTILEMKRVQSRSPRMRPARVGQEGDKHSSRIEALEKSIGAIPEILRSLHELNAKHEDAEEHKRGLAAENEELKYVLETRYPLRGSEKEEVMEMSCLSCLRQLALG</sequence>
<dbReference type="InParanoid" id="C5K8A0"/>
<evidence type="ECO:0000313" key="4">
    <source>
        <dbReference type="Proteomes" id="UP000007800"/>
    </source>
</evidence>
<reference evidence="3 4" key="1">
    <citation type="submission" date="2008-07" db="EMBL/GenBank/DDBJ databases">
        <authorList>
            <person name="El-Sayed N."/>
            <person name="Caler E."/>
            <person name="Inman J."/>
            <person name="Amedeo P."/>
            <person name="Hass B."/>
            <person name="Wortman J."/>
        </authorList>
    </citation>
    <scope>NUCLEOTIDE SEQUENCE [LARGE SCALE GENOMIC DNA]</scope>
    <source>
        <strain evidence="4">ATCC 50983 / TXsc</strain>
    </source>
</reference>
<feature type="coiled-coil region" evidence="1">
    <location>
        <begin position="144"/>
        <end position="182"/>
    </location>
</feature>
<accession>C5K8A0</accession>
<dbReference type="RefSeq" id="XP_002787492.1">
    <property type="nucleotide sequence ID" value="XM_002787446.1"/>
</dbReference>
<dbReference type="OrthoDB" id="445042at2759"/>
<dbReference type="AlphaFoldDB" id="C5K8A0"/>
<dbReference type="EMBL" id="GG671101">
    <property type="protein sequence ID" value="EER19288.1"/>
    <property type="molecule type" value="Genomic_DNA"/>
</dbReference>
<feature type="coiled-coil region" evidence="1">
    <location>
        <begin position="218"/>
        <end position="245"/>
    </location>
</feature>
<dbReference type="Proteomes" id="UP000007800">
    <property type="component" value="Unassembled WGS sequence"/>
</dbReference>
<dbReference type="OMA" id="LHQKYNQ"/>
<dbReference type="GeneID" id="9039542"/>
<feature type="coiled-coil region" evidence="1">
    <location>
        <begin position="568"/>
        <end position="595"/>
    </location>
</feature>
<organism evidence="4">
    <name type="scientific">Perkinsus marinus (strain ATCC 50983 / TXsc)</name>
    <dbReference type="NCBI Taxonomy" id="423536"/>
    <lineage>
        <taxon>Eukaryota</taxon>
        <taxon>Sar</taxon>
        <taxon>Alveolata</taxon>
        <taxon>Perkinsozoa</taxon>
        <taxon>Perkinsea</taxon>
        <taxon>Perkinsida</taxon>
        <taxon>Perkinsidae</taxon>
        <taxon>Perkinsus</taxon>
    </lineage>
</organism>
<gene>
    <name evidence="3" type="ORF">Pmar_PMAR015849</name>
</gene>
<feature type="coiled-coil region" evidence="1">
    <location>
        <begin position="441"/>
        <end position="510"/>
    </location>
</feature>
<evidence type="ECO:0000256" key="2">
    <source>
        <dbReference type="SAM" id="MobiDB-lite"/>
    </source>
</evidence>
<feature type="coiled-coil region" evidence="1">
    <location>
        <begin position="628"/>
        <end position="669"/>
    </location>
</feature>